<sequence length="946" mass="107606">MIKVLPPKTAKEVMAREKERKARTTVLMALPEDHSAKFHNMADAKEIWEAMKSRFGTTPSSSNTQNVAFVSADNTSSSSDVSTAYSVSFPSVSKSQKERSSSYTDEVIHSFFANQSNASQLDYDDLEQINDDDIDCRAKGNKDNKRRDVGYNGNKARDNGYDNEVKSCSKTCEESYARLKMLYDEQRDKLSDASVEIISYTLALKKSLFMNKKRDLEDTPVNDRYAVGMHAVPPPMTGNYMPSGPGVEIDYSKFTYGPRQTLADESNSKPSEYASCESDFNDPHRALKDKEIVDSGCSRFSWVYFLKSKDETTPILKDFIRQAKNQFNHKVKTIRCDNVTKFKNHELIELCGLKWIKREYSNAKTPQQNGVAERKNMTLIEAARTMLSDSFLPITFWAKTVNTVCYVLNRVLVIMHQNKTPYELLTSKQPIISYLRPFGCHVTILNTIEQLGKFDGKSDSRFLVGYSLNSKAFRVHNLETKRVEEPLHVNFLENKPNVAGKGHVWIFDLDYLTDFMNYKHVSIENQANKSIGLKEANNSAGDKLEKNTDFKTCEKPVSQVEPIFQEDLAKLKRQEKEANAADRKETTHENQVAHINSTNLLNAVSTPLSAAGPSRTFNDGKLSYPYDPLMPHLKDIYDSSSEGIFTDSSYDDEGMITNSNNLETTVNVSPTSTTRIHTIHPKTQILRDHMLAVQIKSKVNKNSKAHALVCLLERKQLGLNGSIGTRKMKGGIEAIRIFLAFASYMGFIVYQMDVKSAFLYGTIDEEVYMTQPPGFVDPKFRNKVYKLVKALYGLHKALKAWYATLFTFLEKSRYRRGAIDKTLFIKQDKKDIMLLQVYVDDIIFGSTKKSCCDEFEELMKNMFQTSSMGELTFFLRLQVKQKEDDIFISQDKYVAKIIKKFDFLSVKTASTLIKTQKPLVKHKEAADVDISGYSKDFTPSRCEEKL</sequence>
<keyword evidence="2" id="KW-0378">Hydrolase</keyword>
<dbReference type="InterPro" id="IPR039537">
    <property type="entry name" value="Retrotran_Ty1/copia-like"/>
</dbReference>
<dbReference type="PANTHER" id="PTHR42648">
    <property type="entry name" value="TRANSPOSASE, PUTATIVE-RELATED"/>
    <property type="match status" value="1"/>
</dbReference>
<name>A0A699HJ35_TANCI</name>
<evidence type="ECO:0000256" key="3">
    <source>
        <dbReference type="SAM" id="Coils"/>
    </source>
</evidence>
<accession>A0A699HJ35</accession>
<dbReference type="PANTHER" id="PTHR42648:SF21">
    <property type="entry name" value="CYSTEINE-RICH RLK (RECEPTOR-LIKE PROTEIN KINASE) 8"/>
    <property type="match status" value="1"/>
</dbReference>
<dbReference type="Pfam" id="PF25597">
    <property type="entry name" value="SH3_retrovirus"/>
    <property type="match status" value="1"/>
</dbReference>
<evidence type="ECO:0000256" key="1">
    <source>
        <dbReference type="ARBA" id="ARBA00022723"/>
    </source>
</evidence>
<evidence type="ECO:0000313" key="6">
    <source>
        <dbReference type="EMBL" id="GEY36671.1"/>
    </source>
</evidence>
<dbReference type="AlphaFoldDB" id="A0A699HJ35"/>
<dbReference type="SUPFAM" id="SSF56672">
    <property type="entry name" value="DNA/RNA polymerases"/>
    <property type="match status" value="1"/>
</dbReference>
<dbReference type="InterPro" id="IPR036397">
    <property type="entry name" value="RNaseH_sf"/>
</dbReference>
<feature type="domain" description="Integrase catalytic" evidence="5">
    <location>
        <begin position="266"/>
        <end position="429"/>
    </location>
</feature>
<dbReference type="EMBL" id="BKCJ010172622">
    <property type="protein sequence ID" value="GEY36671.1"/>
    <property type="molecule type" value="Genomic_DNA"/>
</dbReference>
<organism evidence="6">
    <name type="scientific">Tanacetum cinerariifolium</name>
    <name type="common">Dalmatian daisy</name>
    <name type="synonym">Chrysanthemum cinerariifolium</name>
    <dbReference type="NCBI Taxonomy" id="118510"/>
    <lineage>
        <taxon>Eukaryota</taxon>
        <taxon>Viridiplantae</taxon>
        <taxon>Streptophyta</taxon>
        <taxon>Embryophyta</taxon>
        <taxon>Tracheophyta</taxon>
        <taxon>Spermatophyta</taxon>
        <taxon>Magnoliopsida</taxon>
        <taxon>eudicotyledons</taxon>
        <taxon>Gunneridae</taxon>
        <taxon>Pentapetalae</taxon>
        <taxon>asterids</taxon>
        <taxon>campanulids</taxon>
        <taxon>Asterales</taxon>
        <taxon>Asteraceae</taxon>
        <taxon>Asteroideae</taxon>
        <taxon>Anthemideae</taxon>
        <taxon>Anthemidinae</taxon>
        <taxon>Tanacetum</taxon>
    </lineage>
</organism>
<dbReference type="GO" id="GO:0046872">
    <property type="term" value="F:metal ion binding"/>
    <property type="evidence" value="ECO:0007669"/>
    <property type="project" value="UniProtKB-KW"/>
</dbReference>
<dbReference type="Pfam" id="PF07727">
    <property type="entry name" value="RVT_2"/>
    <property type="match status" value="1"/>
</dbReference>
<feature type="region of interest" description="Disordered" evidence="4">
    <location>
        <begin position="260"/>
        <end position="280"/>
    </location>
</feature>
<reference evidence="6" key="1">
    <citation type="journal article" date="2019" name="Sci. Rep.">
        <title>Draft genome of Tanacetum cinerariifolium, the natural source of mosquito coil.</title>
        <authorList>
            <person name="Yamashiro T."/>
            <person name="Shiraishi A."/>
            <person name="Satake H."/>
            <person name="Nakayama K."/>
        </authorList>
    </citation>
    <scope>NUCLEOTIDE SEQUENCE</scope>
</reference>
<keyword evidence="1" id="KW-0479">Metal-binding</keyword>
<feature type="coiled-coil region" evidence="3">
    <location>
        <begin position="564"/>
        <end position="591"/>
    </location>
</feature>
<dbReference type="InterPro" id="IPR001584">
    <property type="entry name" value="Integrase_cat-core"/>
</dbReference>
<dbReference type="InterPro" id="IPR012337">
    <property type="entry name" value="RNaseH-like_sf"/>
</dbReference>
<dbReference type="SUPFAM" id="SSF53098">
    <property type="entry name" value="Ribonuclease H-like"/>
    <property type="match status" value="1"/>
</dbReference>
<evidence type="ECO:0000259" key="5">
    <source>
        <dbReference type="PROSITE" id="PS50994"/>
    </source>
</evidence>
<protein>
    <submittedName>
        <fullName evidence="6">Ribonuclease H-like domain-containing protein</fullName>
    </submittedName>
</protein>
<gene>
    <name evidence="6" type="ORF">Tci_408645</name>
</gene>
<dbReference type="GO" id="GO:0016787">
    <property type="term" value="F:hydrolase activity"/>
    <property type="evidence" value="ECO:0007669"/>
    <property type="project" value="UniProtKB-KW"/>
</dbReference>
<dbReference type="InterPro" id="IPR013103">
    <property type="entry name" value="RVT_2"/>
</dbReference>
<proteinExistence type="predicted"/>
<evidence type="ECO:0000256" key="2">
    <source>
        <dbReference type="ARBA" id="ARBA00022801"/>
    </source>
</evidence>
<comment type="caution">
    <text evidence="6">The sequence shown here is derived from an EMBL/GenBank/DDBJ whole genome shotgun (WGS) entry which is preliminary data.</text>
</comment>
<dbReference type="InterPro" id="IPR057670">
    <property type="entry name" value="SH3_retrovirus"/>
</dbReference>
<evidence type="ECO:0000256" key="4">
    <source>
        <dbReference type="SAM" id="MobiDB-lite"/>
    </source>
</evidence>
<dbReference type="Gene3D" id="3.30.420.10">
    <property type="entry name" value="Ribonuclease H-like superfamily/Ribonuclease H"/>
    <property type="match status" value="1"/>
</dbReference>
<dbReference type="InterPro" id="IPR043502">
    <property type="entry name" value="DNA/RNA_pol_sf"/>
</dbReference>
<dbReference type="GO" id="GO:0015074">
    <property type="term" value="P:DNA integration"/>
    <property type="evidence" value="ECO:0007669"/>
    <property type="project" value="InterPro"/>
</dbReference>
<keyword evidence="3" id="KW-0175">Coiled coil</keyword>
<dbReference type="GO" id="GO:0003676">
    <property type="term" value="F:nucleic acid binding"/>
    <property type="evidence" value="ECO:0007669"/>
    <property type="project" value="InterPro"/>
</dbReference>
<dbReference type="PROSITE" id="PS50994">
    <property type="entry name" value="INTEGRASE"/>
    <property type="match status" value="1"/>
</dbReference>